<gene>
    <name evidence="1" type="ORF">H4C47_22380</name>
</gene>
<comment type="caution">
    <text evidence="1">The sequence shown here is derived from an EMBL/GenBank/DDBJ whole genome shotgun (WGS) entry which is preliminary data.</text>
</comment>
<sequence>MSTIKFEYTAYEVTLRVAMGQATTVSFDGGGNWEEAKLITSEDSVFLVPGGFSLVTDSALVKGASGQIIAVAPPLDFDIQRSHDIDYLNEMVFSFRTRISDKTVFYHYLRSLLLSMDKSSKFYLGVLSVLAFRVAEDPASRAQVGLEIVRIRADLISRKPRAPLDPVALRWWISSGANIVPLAEFYQLRSSAQEIAKDIYEMRDESVRARIVYWNTTSAMLLYAFLLYGEGRIGEASEVFLSTFTICQRGLSEIFSSSNKNILSQYPDCTALVEIGRNAFAAHAVLSGGNFAPGSTAEYPVDLEGYYIDFVGAVRRHDESFPPKLGYFIDLKDRLNKEKANLFDSFGAKGADQ</sequence>
<reference evidence="1 2" key="1">
    <citation type="submission" date="2020-07" db="EMBL/GenBank/DDBJ databases">
        <title>Diversity of carbapenemase encoding genes among Pseudomonas putida group clinical isolates in a tertiary Brazilian hospital.</title>
        <authorList>
            <person name="Alberto-Lei F."/>
            <person name="Nodari C.S."/>
            <person name="Streling A.P."/>
            <person name="Paulino J.T."/>
            <person name="Bessa-Neto F.O."/>
            <person name="Cayo R."/>
            <person name="Gales A.C."/>
        </authorList>
    </citation>
    <scope>NUCLEOTIDE SEQUENCE [LARGE SCALE GENOMIC DNA]</scope>
    <source>
        <strain evidence="1 2">12464</strain>
    </source>
</reference>
<evidence type="ECO:0000313" key="2">
    <source>
        <dbReference type="Proteomes" id="UP000553948"/>
    </source>
</evidence>
<proteinExistence type="predicted"/>
<dbReference type="AlphaFoldDB" id="A0A7W2QLC1"/>
<dbReference type="Proteomes" id="UP000553948">
    <property type="component" value="Unassembled WGS sequence"/>
</dbReference>
<name>A0A7W2QLC1_PSEPU</name>
<dbReference type="EMBL" id="JACGDG010000022">
    <property type="protein sequence ID" value="MBA6118464.1"/>
    <property type="molecule type" value="Genomic_DNA"/>
</dbReference>
<accession>A0A7W2QLC1</accession>
<protein>
    <submittedName>
        <fullName evidence="1">Uncharacterized protein</fullName>
    </submittedName>
</protein>
<organism evidence="1 2">
    <name type="scientific">Pseudomonas putida</name>
    <name type="common">Arthrobacter siderocapsulatus</name>
    <dbReference type="NCBI Taxonomy" id="303"/>
    <lineage>
        <taxon>Bacteria</taxon>
        <taxon>Pseudomonadati</taxon>
        <taxon>Pseudomonadota</taxon>
        <taxon>Gammaproteobacteria</taxon>
        <taxon>Pseudomonadales</taxon>
        <taxon>Pseudomonadaceae</taxon>
        <taxon>Pseudomonas</taxon>
    </lineage>
</organism>
<dbReference type="RefSeq" id="WP_176512771.1">
    <property type="nucleotide sequence ID" value="NZ_CP060529.1"/>
</dbReference>
<evidence type="ECO:0000313" key="1">
    <source>
        <dbReference type="EMBL" id="MBA6118464.1"/>
    </source>
</evidence>